<evidence type="ECO:0000256" key="8">
    <source>
        <dbReference type="RuleBase" id="RU364024"/>
    </source>
</evidence>
<accession>A0A443RZK0</accession>
<dbReference type="Pfam" id="PF03849">
    <property type="entry name" value="Tfb2"/>
    <property type="match status" value="1"/>
</dbReference>
<protein>
    <recommendedName>
        <fullName evidence="8">General transcription factor IIH subunit 4</fullName>
    </recommendedName>
</protein>
<evidence type="ECO:0000259" key="9">
    <source>
        <dbReference type="Pfam" id="PF18307"/>
    </source>
</evidence>
<dbReference type="STRING" id="299467.A0A443RZK0"/>
<gene>
    <name evidence="10" type="ORF">B4U80_09766</name>
</gene>
<dbReference type="InterPro" id="IPR004598">
    <property type="entry name" value="TFIIH_p52/Tfb2"/>
</dbReference>
<keyword evidence="6 8" id="KW-0234">DNA repair</keyword>
<name>A0A443RZK0_9ACAR</name>
<keyword evidence="5 8" id="KW-0804">Transcription</keyword>
<sequence>MSEALEIFLQTLRELGLKNQRKITENDEVNFDGQRKDGRFYPTRLMINLTKGNKDVIAAGDRKGYIIVETNYRVYAYTDSPLQISLIALFTEMHYRFPKFCLGVLTRESIRQAFRSGITADQIINFLKQHSHPEMNKSQPVLPPTERERDRFLFHEGVLYSQFLSQNDFELLRKYANDAGHLIWDNPAKRVMVVSHSGHDDISKHV</sequence>
<dbReference type="GO" id="GO:0000439">
    <property type="term" value="C:transcription factor TFIIH core complex"/>
    <property type="evidence" value="ECO:0007669"/>
    <property type="project" value="InterPro"/>
</dbReference>
<dbReference type="InterPro" id="IPR040662">
    <property type="entry name" value="Tfb2_C"/>
</dbReference>
<evidence type="ECO:0000256" key="1">
    <source>
        <dbReference type="ARBA" id="ARBA00004123"/>
    </source>
</evidence>
<evidence type="ECO:0000256" key="4">
    <source>
        <dbReference type="ARBA" id="ARBA00023015"/>
    </source>
</evidence>
<organism evidence="10 11">
    <name type="scientific">Leptotrombidium deliense</name>
    <dbReference type="NCBI Taxonomy" id="299467"/>
    <lineage>
        <taxon>Eukaryota</taxon>
        <taxon>Metazoa</taxon>
        <taxon>Ecdysozoa</taxon>
        <taxon>Arthropoda</taxon>
        <taxon>Chelicerata</taxon>
        <taxon>Arachnida</taxon>
        <taxon>Acari</taxon>
        <taxon>Acariformes</taxon>
        <taxon>Trombidiformes</taxon>
        <taxon>Prostigmata</taxon>
        <taxon>Anystina</taxon>
        <taxon>Parasitengona</taxon>
        <taxon>Trombiculoidea</taxon>
        <taxon>Trombiculidae</taxon>
        <taxon>Leptotrombidium</taxon>
    </lineage>
</organism>
<keyword evidence="3 8" id="KW-0227">DNA damage</keyword>
<dbReference type="GO" id="GO:0006289">
    <property type="term" value="P:nucleotide-excision repair"/>
    <property type="evidence" value="ECO:0007669"/>
    <property type="project" value="InterPro"/>
</dbReference>
<dbReference type="OrthoDB" id="364513at2759"/>
<keyword evidence="4 8" id="KW-0805">Transcription regulation</keyword>
<dbReference type="EMBL" id="NCKV01016080">
    <property type="protein sequence ID" value="RWS20686.1"/>
    <property type="molecule type" value="Genomic_DNA"/>
</dbReference>
<evidence type="ECO:0000256" key="3">
    <source>
        <dbReference type="ARBA" id="ARBA00022763"/>
    </source>
</evidence>
<dbReference type="PANTHER" id="PTHR13152">
    <property type="entry name" value="TFIIH, POLYPEPTIDE 4"/>
    <property type="match status" value="1"/>
</dbReference>
<evidence type="ECO:0000256" key="7">
    <source>
        <dbReference type="ARBA" id="ARBA00023242"/>
    </source>
</evidence>
<feature type="domain" description="Transcription factor Tfb2 C-terminal" evidence="9">
    <location>
        <begin position="146"/>
        <end position="205"/>
    </location>
</feature>
<evidence type="ECO:0000256" key="6">
    <source>
        <dbReference type="ARBA" id="ARBA00023204"/>
    </source>
</evidence>
<dbReference type="VEuPathDB" id="VectorBase:LDEU011354"/>
<comment type="function">
    <text evidence="8">Component of the general transcription and DNA repair factor IIH (TFIIH) core complex which is involved in general and transcription-coupled nucleotide excision repair (NER) of damaged DNA.</text>
</comment>
<keyword evidence="7 8" id="KW-0539">Nucleus</keyword>
<comment type="similarity">
    <text evidence="2 8">Belongs to the TFB2 family.</text>
</comment>
<comment type="caution">
    <text evidence="10">The sequence shown here is derived from an EMBL/GenBank/DDBJ whole genome shotgun (WGS) entry which is preliminary data.</text>
</comment>
<dbReference type="GO" id="GO:0005675">
    <property type="term" value="C:transcription factor TFIIH holo complex"/>
    <property type="evidence" value="ECO:0007669"/>
    <property type="project" value="TreeGrafter"/>
</dbReference>
<proteinExistence type="inferred from homology"/>
<dbReference type="Gene3D" id="3.30.70.2610">
    <property type="match status" value="1"/>
</dbReference>
<evidence type="ECO:0000313" key="10">
    <source>
        <dbReference type="EMBL" id="RWS20686.1"/>
    </source>
</evidence>
<evidence type="ECO:0000256" key="2">
    <source>
        <dbReference type="ARBA" id="ARBA00007132"/>
    </source>
</evidence>
<dbReference type="AlphaFoldDB" id="A0A443RZK0"/>
<comment type="subcellular location">
    <subcellularLocation>
        <location evidence="1 8">Nucleus</location>
    </subcellularLocation>
</comment>
<dbReference type="GO" id="GO:0003690">
    <property type="term" value="F:double-stranded DNA binding"/>
    <property type="evidence" value="ECO:0007669"/>
    <property type="project" value="TreeGrafter"/>
</dbReference>
<dbReference type="GO" id="GO:0001671">
    <property type="term" value="F:ATPase activator activity"/>
    <property type="evidence" value="ECO:0007669"/>
    <property type="project" value="InterPro"/>
</dbReference>
<dbReference type="Pfam" id="PF18307">
    <property type="entry name" value="Tfb2_C"/>
    <property type="match status" value="1"/>
</dbReference>
<evidence type="ECO:0000256" key="5">
    <source>
        <dbReference type="ARBA" id="ARBA00023163"/>
    </source>
</evidence>
<evidence type="ECO:0000313" key="11">
    <source>
        <dbReference type="Proteomes" id="UP000288716"/>
    </source>
</evidence>
<dbReference type="Proteomes" id="UP000288716">
    <property type="component" value="Unassembled WGS sequence"/>
</dbReference>
<reference evidence="10 11" key="1">
    <citation type="journal article" date="2018" name="Gigascience">
        <title>Genomes of trombidid mites reveal novel predicted allergens and laterally-transferred genes associated with secondary metabolism.</title>
        <authorList>
            <person name="Dong X."/>
            <person name="Chaisiri K."/>
            <person name="Xia D."/>
            <person name="Armstrong S.D."/>
            <person name="Fang Y."/>
            <person name="Donnelly M.J."/>
            <person name="Kadowaki T."/>
            <person name="McGarry J.W."/>
            <person name="Darby A.C."/>
            <person name="Makepeace B.L."/>
        </authorList>
    </citation>
    <scope>NUCLEOTIDE SEQUENCE [LARGE SCALE GENOMIC DNA]</scope>
    <source>
        <strain evidence="10">UoL-UT</strain>
    </source>
</reference>
<dbReference type="PANTHER" id="PTHR13152:SF0">
    <property type="entry name" value="GENERAL TRANSCRIPTION FACTOR IIH SUBUNIT 4"/>
    <property type="match status" value="1"/>
</dbReference>
<keyword evidence="11" id="KW-1185">Reference proteome</keyword>